<feature type="transmembrane region" description="Helical" evidence="6">
    <location>
        <begin position="113"/>
        <end position="136"/>
    </location>
</feature>
<organism evidence="8 9">
    <name type="scientific">Mycolicibacterium hodleri</name>
    <dbReference type="NCBI Taxonomy" id="49897"/>
    <lineage>
        <taxon>Bacteria</taxon>
        <taxon>Bacillati</taxon>
        <taxon>Actinomycetota</taxon>
        <taxon>Actinomycetes</taxon>
        <taxon>Mycobacteriales</taxon>
        <taxon>Mycobacteriaceae</taxon>
        <taxon>Mycolicibacterium</taxon>
    </lineage>
</organism>
<name>A0A544W726_9MYCO</name>
<feature type="transmembrane region" description="Helical" evidence="6">
    <location>
        <begin position="60"/>
        <end position="80"/>
    </location>
</feature>
<dbReference type="PANTHER" id="PTHR23508">
    <property type="entry name" value="CARBOXYLIC ACID TRANSPORTER PROTEIN HOMOLOG"/>
    <property type="match status" value="1"/>
</dbReference>
<reference evidence="8 9" key="1">
    <citation type="submission" date="2018-10" db="EMBL/GenBank/DDBJ databases">
        <title>Draft genome of Mycobacterium hodleri strain B.</title>
        <authorList>
            <person name="Amande T.J."/>
            <person name="Mcgenity T.J."/>
        </authorList>
    </citation>
    <scope>NUCLEOTIDE SEQUENCE [LARGE SCALE GENOMIC DNA]</scope>
    <source>
        <strain evidence="8 9">B</strain>
    </source>
</reference>
<feature type="region of interest" description="Disordered" evidence="5">
    <location>
        <begin position="437"/>
        <end position="459"/>
    </location>
</feature>
<evidence type="ECO:0000256" key="5">
    <source>
        <dbReference type="SAM" id="MobiDB-lite"/>
    </source>
</evidence>
<comment type="caution">
    <text evidence="8">The sequence shown here is derived from an EMBL/GenBank/DDBJ whole genome shotgun (WGS) entry which is preliminary data.</text>
</comment>
<dbReference type="Pfam" id="PF07690">
    <property type="entry name" value="MFS_1"/>
    <property type="match status" value="2"/>
</dbReference>
<proteinExistence type="predicted"/>
<evidence type="ECO:0000313" key="8">
    <source>
        <dbReference type="EMBL" id="TQR88046.1"/>
    </source>
</evidence>
<evidence type="ECO:0000313" key="9">
    <source>
        <dbReference type="Proteomes" id="UP000315759"/>
    </source>
</evidence>
<gene>
    <name evidence="8" type="ORF">D8S82_02990</name>
</gene>
<evidence type="ECO:0000256" key="2">
    <source>
        <dbReference type="ARBA" id="ARBA00022692"/>
    </source>
</evidence>
<accession>A0A544W726</accession>
<dbReference type="InterPro" id="IPR020846">
    <property type="entry name" value="MFS_dom"/>
</dbReference>
<feature type="transmembrane region" description="Helical" evidence="6">
    <location>
        <begin position="148"/>
        <end position="169"/>
    </location>
</feature>
<dbReference type="PROSITE" id="PS50850">
    <property type="entry name" value="MFS"/>
    <property type="match status" value="1"/>
</dbReference>
<keyword evidence="4 6" id="KW-0472">Membrane</keyword>
<evidence type="ECO:0000256" key="6">
    <source>
        <dbReference type="SAM" id="Phobius"/>
    </source>
</evidence>
<dbReference type="GO" id="GO:0005886">
    <property type="term" value="C:plasma membrane"/>
    <property type="evidence" value="ECO:0007669"/>
    <property type="project" value="UniProtKB-SubCell"/>
</dbReference>
<keyword evidence="9" id="KW-1185">Reference proteome</keyword>
<feature type="transmembrane region" description="Helical" evidence="6">
    <location>
        <begin position="403"/>
        <end position="423"/>
    </location>
</feature>
<dbReference type="PANTHER" id="PTHR23508:SF10">
    <property type="entry name" value="CARBOXYLIC ACID TRANSPORTER PROTEIN HOMOLOG"/>
    <property type="match status" value="1"/>
</dbReference>
<dbReference type="InterPro" id="IPR036259">
    <property type="entry name" value="MFS_trans_sf"/>
</dbReference>
<dbReference type="Proteomes" id="UP000315759">
    <property type="component" value="Unassembled WGS sequence"/>
</dbReference>
<dbReference type="Gene3D" id="1.20.1250.20">
    <property type="entry name" value="MFS general substrate transporter like domains"/>
    <property type="match status" value="1"/>
</dbReference>
<evidence type="ECO:0000259" key="7">
    <source>
        <dbReference type="PROSITE" id="PS50850"/>
    </source>
</evidence>
<comment type="subcellular location">
    <subcellularLocation>
        <location evidence="1">Cell membrane</location>
        <topology evidence="1">Multi-pass membrane protein</topology>
    </subcellularLocation>
</comment>
<dbReference type="RefSeq" id="WP_142550655.1">
    <property type="nucleotide sequence ID" value="NZ_VIFX01000003.1"/>
</dbReference>
<dbReference type="SUPFAM" id="SSF103473">
    <property type="entry name" value="MFS general substrate transporter"/>
    <property type="match status" value="1"/>
</dbReference>
<feature type="transmembrane region" description="Helical" evidence="6">
    <location>
        <begin position="315"/>
        <end position="333"/>
    </location>
</feature>
<keyword evidence="2 6" id="KW-0812">Transmembrane</keyword>
<sequence>MTTGKTAQPWHRDITHYQWSVLAATTLGWALDGFDYTLFTQVVGPATADLIGQPSTFHSGLAVTVFLVGWALGAITLGVVADYVGRVRVLIAGVLLYSVFTALAVIVPNYELFLAFRFIAGIGSGVELPIGAALVAEAWSTSRHRAKASGIMMSGLAWGALLAALVYSLAGSLGWRWVMAFGVLPALLVLYIRRNVHEPETMVAVKAARKERKVQRVAGAVRDEADRFVLTRLFTRPLLSTTLACTLICIGALFAFWGVTTWTPQNIREVVAADGVTGAGAVSAVAWGTTMLNVGGIIGYTTWGFIAEKIGRKRTYLMSITVGLVSVCILYPFGHTFTMYMWLLPVVGFGVFGVLSGNAVYFPELFGPSVRASAMAVTNSIGRLCTAAGPLVAGLIATSWFGGSIAMATTVVSALIVVSLIGLMRLPETHGQFVHGEIPPPEAAVSDPGASTVSGRTKS</sequence>
<feature type="domain" description="Major facilitator superfamily (MFS) profile" evidence="7">
    <location>
        <begin position="21"/>
        <end position="430"/>
    </location>
</feature>
<feature type="transmembrane region" description="Helical" evidence="6">
    <location>
        <begin position="374"/>
        <end position="397"/>
    </location>
</feature>
<evidence type="ECO:0000256" key="1">
    <source>
        <dbReference type="ARBA" id="ARBA00004651"/>
    </source>
</evidence>
<feature type="transmembrane region" description="Helical" evidence="6">
    <location>
        <begin position="279"/>
        <end position="303"/>
    </location>
</feature>
<feature type="transmembrane region" description="Helical" evidence="6">
    <location>
        <begin position="237"/>
        <end position="259"/>
    </location>
</feature>
<feature type="transmembrane region" description="Helical" evidence="6">
    <location>
        <begin position="339"/>
        <end position="362"/>
    </location>
</feature>
<dbReference type="InterPro" id="IPR011701">
    <property type="entry name" value="MFS"/>
</dbReference>
<keyword evidence="3 6" id="KW-1133">Transmembrane helix</keyword>
<feature type="compositionally biased region" description="Polar residues" evidence="5">
    <location>
        <begin position="449"/>
        <end position="459"/>
    </location>
</feature>
<feature type="transmembrane region" description="Helical" evidence="6">
    <location>
        <begin position="87"/>
        <end position="107"/>
    </location>
</feature>
<dbReference type="EMBL" id="VIFX01000003">
    <property type="protein sequence ID" value="TQR88046.1"/>
    <property type="molecule type" value="Genomic_DNA"/>
</dbReference>
<dbReference type="GO" id="GO:0046943">
    <property type="term" value="F:carboxylic acid transmembrane transporter activity"/>
    <property type="evidence" value="ECO:0007669"/>
    <property type="project" value="TreeGrafter"/>
</dbReference>
<feature type="transmembrane region" description="Helical" evidence="6">
    <location>
        <begin position="175"/>
        <end position="192"/>
    </location>
</feature>
<evidence type="ECO:0000256" key="4">
    <source>
        <dbReference type="ARBA" id="ARBA00023136"/>
    </source>
</evidence>
<evidence type="ECO:0000256" key="3">
    <source>
        <dbReference type="ARBA" id="ARBA00022989"/>
    </source>
</evidence>
<dbReference type="AlphaFoldDB" id="A0A544W726"/>
<protein>
    <submittedName>
        <fullName evidence="8">MFS transporter</fullName>
    </submittedName>
</protein>